<keyword evidence="2 3" id="KW-0456">Lyase</keyword>
<feature type="region of interest" description="Phosphopantothenoylcysteine decarboxylase" evidence="3">
    <location>
        <begin position="1"/>
        <end position="188"/>
    </location>
</feature>
<dbReference type="GO" id="GO:0015941">
    <property type="term" value="P:pantothenate catabolic process"/>
    <property type="evidence" value="ECO:0007669"/>
    <property type="project" value="InterPro"/>
</dbReference>
<dbReference type="InterPro" id="IPR036551">
    <property type="entry name" value="Flavin_trans-like"/>
</dbReference>
<comment type="cofactor">
    <cofactor evidence="3">
        <name>FMN</name>
        <dbReference type="ChEBI" id="CHEBI:58210"/>
    </cofactor>
    <text evidence="3">Binds 1 FMN per subunit.</text>
</comment>
<keyword evidence="8" id="KW-1185">Reference proteome</keyword>
<dbReference type="EC" id="6.3.2.5" evidence="3"/>
<feature type="binding site" evidence="3">
    <location>
        <begin position="307"/>
        <end position="310"/>
    </location>
    <ligand>
        <name>CTP</name>
        <dbReference type="ChEBI" id="CHEBI:37563"/>
    </ligand>
</feature>
<keyword evidence="3" id="KW-0479">Metal-binding</keyword>
<keyword evidence="3 4" id="KW-0436">Ligase</keyword>
<dbReference type="PANTHER" id="PTHR14359:SF6">
    <property type="entry name" value="PHOSPHOPANTOTHENOYLCYSTEINE DECARBOXYLASE"/>
    <property type="match status" value="1"/>
</dbReference>
<dbReference type="InterPro" id="IPR007085">
    <property type="entry name" value="DNA/pantothenate-metab_flavo_C"/>
</dbReference>
<evidence type="ECO:0000259" key="5">
    <source>
        <dbReference type="Pfam" id="PF02441"/>
    </source>
</evidence>
<comment type="pathway">
    <text evidence="3 4">Cofactor biosynthesis; coenzyme A biosynthesis; CoA from (R)-pantothenate: step 2/5.</text>
</comment>
<dbReference type="SUPFAM" id="SSF52507">
    <property type="entry name" value="Homo-oligomeric flavin-containing Cys decarboxylases, HFCD"/>
    <property type="match status" value="1"/>
</dbReference>
<sequence length="407" mass="43253">MSVLKNKRILLGVSGGIAAYKACELVRLLVKSGAEVRVMMTKVAEQFVGKTTFEALSGHPVETDQFNPSVPLAHIALRDGCDLMVIAPATANIIAKTACGIADDLVSTTILARACPLLIAPAMNVRMWNNVVTQRNVCQLQCDGVFFSGPDSGELACGENGSGRMSEPQHLLEDIEAVFTPKVLEGKRVLITGGPTFEAIDPVRGITNLSSGKQAAAIAKAARNAGAEVTLVSGAVSARIPHGVRLIGVTGAQDMKSAVLQEAAHQHPDIFISVAAVCDFRVENPSAKKIKKEDSTETLTLTLVKNPDILQETAKSGLCRVCVGFAAESEDLVENGMKKLQKKGADLIVANHSSAIGQDSNRAYFITKAGAEALEEMSKEELAQRIILEASNILSQKTHESTNQNSR</sequence>
<dbReference type="EC" id="4.1.1.36" evidence="3"/>
<accession>A0A6L6YFZ4</accession>
<comment type="catalytic activity">
    <reaction evidence="3 4">
        <text>N-[(R)-4-phosphopantothenoyl]-L-cysteine + H(+) = (R)-4'-phosphopantetheine + CO2</text>
        <dbReference type="Rhea" id="RHEA:16793"/>
        <dbReference type="ChEBI" id="CHEBI:15378"/>
        <dbReference type="ChEBI" id="CHEBI:16526"/>
        <dbReference type="ChEBI" id="CHEBI:59458"/>
        <dbReference type="ChEBI" id="CHEBI:61723"/>
        <dbReference type="EC" id="4.1.1.36"/>
    </reaction>
</comment>
<keyword evidence="1 3" id="KW-0210">Decarboxylase</keyword>
<dbReference type="NCBIfam" id="TIGR00521">
    <property type="entry name" value="coaBC_dfp"/>
    <property type="match status" value="1"/>
</dbReference>
<keyword evidence="3" id="KW-0460">Magnesium</keyword>
<comment type="similarity">
    <text evidence="3 4">In the N-terminal section; belongs to the HFCD (homo-oligomeric flavin containing Cys decarboxylase) superfamily.</text>
</comment>
<dbReference type="OrthoDB" id="9802554at2"/>
<dbReference type="PANTHER" id="PTHR14359">
    <property type="entry name" value="HOMO-OLIGOMERIC FLAVIN CONTAINING CYS DECARBOXYLASE FAMILY"/>
    <property type="match status" value="1"/>
</dbReference>
<keyword evidence="3 4" id="KW-0288">FMN</keyword>
<feature type="binding site" evidence="3">
    <location>
        <position position="289"/>
    </location>
    <ligand>
        <name>CTP</name>
        <dbReference type="ChEBI" id="CHEBI:37563"/>
    </ligand>
</feature>
<dbReference type="GO" id="GO:0004632">
    <property type="term" value="F:phosphopantothenate--cysteine ligase activity"/>
    <property type="evidence" value="ECO:0007669"/>
    <property type="project" value="UniProtKB-UniRule"/>
</dbReference>
<comment type="caution">
    <text evidence="3">Lacks conserved residue(s) required for the propagation of feature annotation.</text>
</comment>
<dbReference type="Pfam" id="PF04127">
    <property type="entry name" value="DFP"/>
    <property type="match status" value="1"/>
</dbReference>
<evidence type="ECO:0000313" key="7">
    <source>
        <dbReference type="EMBL" id="MVX56526.1"/>
    </source>
</evidence>
<feature type="domain" description="Flavoprotein" evidence="5">
    <location>
        <begin position="7"/>
        <end position="175"/>
    </location>
</feature>
<feature type="binding site" evidence="3">
    <location>
        <position position="339"/>
    </location>
    <ligand>
        <name>CTP</name>
        <dbReference type="ChEBI" id="CHEBI:37563"/>
    </ligand>
</feature>
<dbReference type="HAMAP" id="MF_02225">
    <property type="entry name" value="CoaBC"/>
    <property type="match status" value="1"/>
</dbReference>
<dbReference type="GO" id="GO:0015937">
    <property type="term" value="P:coenzyme A biosynthetic process"/>
    <property type="evidence" value="ECO:0007669"/>
    <property type="project" value="UniProtKB-UniRule"/>
</dbReference>
<dbReference type="InterPro" id="IPR035929">
    <property type="entry name" value="CoaB-like_sf"/>
</dbReference>
<dbReference type="Gene3D" id="3.40.50.1950">
    <property type="entry name" value="Flavin prenyltransferase-like"/>
    <property type="match status" value="1"/>
</dbReference>
<dbReference type="EMBL" id="WSRP01000011">
    <property type="protein sequence ID" value="MVX56526.1"/>
    <property type="molecule type" value="Genomic_DNA"/>
</dbReference>
<feature type="domain" description="DNA/pantothenate metabolism flavoprotein C-terminal" evidence="6">
    <location>
        <begin position="184"/>
        <end position="390"/>
    </location>
</feature>
<proteinExistence type="inferred from homology"/>
<protein>
    <recommendedName>
        <fullName evidence="3">Coenzyme A biosynthesis bifunctional protein CoaBC</fullName>
    </recommendedName>
    <alternativeName>
        <fullName evidence="3">DNA/pantothenate metabolism flavoprotein</fullName>
    </alternativeName>
    <alternativeName>
        <fullName evidence="3">Phosphopantothenoylcysteine synthetase/decarboxylase</fullName>
        <shortName evidence="3">PPCS-PPCDC</shortName>
    </alternativeName>
    <domain>
        <recommendedName>
            <fullName evidence="3">Phosphopantothenoylcysteine decarboxylase</fullName>
            <shortName evidence="3">PPC decarboxylase</shortName>
            <shortName evidence="3">PPC-DC</shortName>
            <ecNumber evidence="3">4.1.1.36</ecNumber>
        </recommendedName>
        <alternativeName>
            <fullName evidence="3">CoaC</fullName>
        </alternativeName>
    </domain>
    <domain>
        <recommendedName>
            <fullName evidence="3">Phosphopantothenate--cysteine ligase</fullName>
            <ecNumber evidence="3">6.3.2.5</ecNumber>
        </recommendedName>
        <alternativeName>
            <fullName evidence="3">CoaB</fullName>
        </alternativeName>
        <alternativeName>
            <fullName evidence="3">Phosphopantothenoylcysteine synthetase</fullName>
            <shortName evidence="3">PPC synthetase</shortName>
            <shortName evidence="3">PPC-S</shortName>
        </alternativeName>
    </domain>
</protein>
<reference evidence="7 8" key="1">
    <citation type="submission" date="2019-12" db="EMBL/GenBank/DDBJ databases">
        <title>Microbes associate with the intestines of laboratory mice.</title>
        <authorList>
            <person name="Navarre W."/>
            <person name="Wong E."/>
        </authorList>
    </citation>
    <scope>NUCLEOTIDE SEQUENCE [LARGE SCALE GENOMIC DNA]</scope>
    <source>
        <strain evidence="7 8">NM82_D38</strain>
    </source>
</reference>
<dbReference type="InterPro" id="IPR003382">
    <property type="entry name" value="Flavoprotein"/>
</dbReference>
<name>A0A6L6YFZ4_9BURK</name>
<dbReference type="Proteomes" id="UP000472580">
    <property type="component" value="Unassembled WGS sequence"/>
</dbReference>
<evidence type="ECO:0000256" key="4">
    <source>
        <dbReference type="RuleBase" id="RU364078"/>
    </source>
</evidence>
<comment type="cofactor">
    <cofactor evidence="3">
        <name>Mg(2+)</name>
        <dbReference type="ChEBI" id="CHEBI:18420"/>
    </cofactor>
</comment>
<evidence type="ECO:0000256" key="3">
    <source>
        <dbReference type="HAMAP-Rule" id="MF_02225"/>
    </source>
</evidence>
<dbReference type="GO" id="GO:0010181">
    <property type="term" value="F:FMN binding"/>
    <property type="evidence" value="ECO:0007669"/>
    <property type="project" value="UniProtKB-UniRule"/>
</dbReference>
<evidence type="ECO:0000313" key="8">
    <source>
        <dbReference type="Proteomes" id="UP000472580"/>
    </source>
</evidence>
<dbReference type="GO" id="GO:0071513">
    <property type="term" value="C:phosphopantothenoylcysteine decarboxylase complex"/>
    <property type="evidence" value="ECO:0007669"/>
    <property type="project" value="TreeGrafter"/>
</dbReference>
<comment type="pathway">
    <text evidence="3 4">Cofactor biosynthesis; coenzyme A biosynthesis; CoA from (R)-pantothenate: step 3/5.</text>
</comment>
<gene>
    <name evidence="3 7" type="primary">coaBC</name>
    <name evidence="7" type="ORF">E5987_04795</name>
</gene>
<evidence type="ECO:0000259" key="6">
    <source>
        <dbReference type="Pfam" id="PF04127"/>
    </source>
</evidence>
<feature type="binding site" evidence="3">
    <location>
        <position position="325"/>
    </location>
    <ligand>
        <name>CTP</name>
        <dbReference type="ChEBI" id="CHEBI:37563"/>
    </ligand>
</feature>
<dbReference type="GO" id="GO:0046872">
    <property type="term" value="F:metal ion binding"/>
    <property type="evidence" value="ECO:0007669"/>
    <property type="project" value="UniProtKB-KW"/>
</dbReference>
<feature type="region of interest" description="Phosphopantothenate--cysteine ligase" evidence="3">
    <location>
        <begin position="189"/>
        <end position="407"/>
    </location>
</feature>
<comment type="catalytic activity">
    <reaction evidence="3 4">
        <text>(R)-4'-phosphopantothenate + L-cysteine + CTP = N-[(R)-4-phosphopantothenoyl]-L-cysteine + CMP + diphosphate + H(+)</text>
        <dbReference type="Rhea" id="RHEA:19397"/>
        <dbReference type="ChEBI" id="CHEBI:10986"/>
        <dbReference type="ChEBI" id="CHEBI:15378"/>
        <dbReference type="ChEBI" id="CHEBI:33019"/>
        <dbReference type="ChEBI" id="CHEBI:35235"/>
        <dbReference type="ChEBI" id="CHEBI:37563"/>
        <dbReference type="ChEBI" id="CHEBI:59458"/>
        <dbReference type="ChEBI" id="CHEBI:60377"/>
        <dbReference type="EC" id="6.3.2.5"/>
    </reaction>
</comment>
<dbReference type="AlphaFoldDB" id="A0A6L6YFZ4"/>
<keyword evidence="3 4" id="KW-0285">Flavoprotein</keyword>
<feature type="binding site" evidence="3">
    <location>
        <position position="343"/>
    </location>
    <ligand>
        <name>CTP</name>
        <dbReference type="ChEBI" id="CHEBI:37563"/>
    </ligand>
</feature>
<comment type="function">
    <text evidence="4">Catalyzes two steps in the biosynthesis of coenzyme A. In the first step cysteine is conjugated to 4'-phosphopantothenate to form 4-phosphopantothenoylcysteine, in the latter compound is decarboxylated to form 4'-phosphopantotheine.</text>
</comment>
<dbReference type="Pfam" id="PF02441">
    <property type="entry name" value="Flavoprotein"/>
    <property type="match status" value="1"/>
</dbReference>
<dbReference type="GO" id="GO:0004633">
    <property type="term" value="F:phosphopantothenoylcysteine decarboxylase activity"/>
    <property type="evidence" value="ECO:0007669"/>
    <property type="project" value="UniProtKB-UniRule"/>
</dbReference>
<comment type="function">
    <text evidence="3">Catalyzes two sequential steps in the biosynthesis of coenzyme A. In the first step cysteine is conjugated to 4'-phosphopantothenate to form 4-phosphopantothenoylcysteine. In the second step the latter compound is decarboxylated to form 4'-phosphopantotheine.</text>
</comment>
<dbReference type="Gene3D" id="3.40.50.10300">
    <property type="entry name" value="CoaB-like"/>
    <property type="match status" value="1"/>
</dbReference>
<organism evidence="7 8">
    <name type="scientific">Parasutterella muris</name>
    <dbReference type="NCBI Taxonomy" id="2565572"/>
    <lineage>
        <taxon>Bacteria</taxon>
        <taxon>Pseudomonadati</taxon>
        <taxon>Pseudomonadota</taxon>
        <taxon>Betaproteobacteria</taxon>
        <taxon>Burkholderiales</taxon>
        <taxon>Sutterellaceae</taxon>
        <taxon>Parasutterella</taxon>
    </lineage>
</organism>
<dbReference type="UniPathway" id="UPA00241">
    <property type="reaction ID" value="UER00353"/>
</dbReference>
<comment type="caution">
    <text evidence="7">The sequence shown here is derived from an EMBL/GenBank/DDBJ whole genome shotgun (WGS) entry which is preliminary data.</text>
</comment>
<feature type="active site" description="Proton donor" evidence="3">
    <location>
        <position position="157"/>
    </location>
</feature>
<keyword evidence="3" id="KW-0511">Multifunctional enzyme</keyword>
<evidence type="ECO:0000256" key="2">
    <source>
        <dbReference type="ARBA" id="ARBA00023239"/>
    </source>
</evidence>
<evidence type="ECO:0000256" key="1">
    <source>
        <dbReference type="ARBA" id="ARBA00022793"/>
    </source>
</evidence>
<comment type="similarity">
    <text evidence="3 4">In the C-terminal section; belongs to the PPC synthetase family.</text>
</comment>
<feature type="binding site" evidence="3">
    <location>
        <position position="279"/>
    </location>
    <ligand>
        <name>CTP</name>
        <dbReference type="ChEBI" id="CHEBI:37563"/>
    </ligand>
</feature>
<dbReference type="RefSeq" id="WP_160334960.1">
    <property type="nucleotide sequence ID" value="NZ_WSRP01000011.1"/>
</dbReference>
<dbReference type="SUPFAM" id="SSF102645">
    <property type="entry name" value="CoaB-like"/>
    <property type="match status" value="1"/>
</dbReference>
<dbReference type="InterPro" id="IPR005252">
    <property type="entry name" value="CoaBC"/>
</dbReference>